<evidence type="ECO:0000313" key="1">
    <source>
        <dbReference type="EMBL" id="QHT90905.1"/>
    </source>
</evidence>
<name>A0A6C0IEM7_9ZZZZ</name>
<organism evidence="1">
    <name type="scientific">viral metagenome</name>
    <dbReference type="NCBI Taxonomy" id="1070528"/>
    <lineage>
        <taxon>unclassified sequences</taxon>
        <taxon>metagenomes</taxon>
        <taxon>organismal metagenomes</taxon>
    </lineage>
</organism>
<proteinExistence type="predicted"/>
<accession>A0A6C0IEM7</accession>
<reference evidence="1" key="1">
    <citation type="journal article" date="2020" name="Nature">
        <title>Giant virus diversity and host interactions through global metagenomics.</title>
        <authorList>
            <person name="Schulz F."/>
            <person name="Roux S."/>
            <person name="Paez-Espino D."/>
            <person name="Jungbluth S."/>
            <person name="Walsh D.A."/>
            <person name="Denef V.J."/>
            <person name="McMahon K.D."/>
            <person name="Konstantinidis K.T."/>
            <person name="Eloe-Fadrosh E.A."/>
            <person name="Kyrpides N.C."/>
            <person name="Woyke T."/>
        </authorList>
    </citation>
    <scope>NUCLEOTIDE SEQUENCE</scope>
    <source>
        <strain evidence="1">GVMAG-M-3300023184-72</strain>
    </source>
</reference>
<dbReference type="EMBL" id="MN740161">
    <property type="protein sequence ID" value="QHT90905.1"/>
    <property type="molecule type" value="Genomic_DNA"/>
</dbReference>
<dbReference type="AlphaFoldDB" id="A0A6C0IEM7"/>
<protein>
    <submittedName>
        <fullName evidence="1">Uncharacterized protein</fullName>
    </submittedName>
</protein>
<sequence length="93" mass="10896">MLISINIKDYIMKTRSEINYENNPLYAVNIDFDGASEEWRSNKFNMGNGVYRYICAKKGITGNLCIKKCLPGEEYCCLHLKMIQKEKEKYNQN</sequence>